<feature type="region of interest" description="Disordered" evidence="1">
    <location>
        <begin position="1"/>
        <end position="29"/>
    </location>
</feature>
<reference evidence="3" key="1">
    <citation type="journal article" date="2021" name="IMA Fungus">
        <title>Genomic characterization of three marine fungi, including Emericellopsis atlantica sp. nov. with signatures of a generalist lifestyle and marine biomass degradation.</title>
        <authorList>
            <person name="Hagestad O.C."/>
            <person name="Hou L."/>
            <person name="Andersen J.H."/>
            <person name="Hansen E.H."/>
            <person name="Altermark B."/>
            <person name="Li C."/>
            <person name="Kuhnert E."/>
            <person name="Cox R.J."/>
            <person name="Crous P.W."/>
            <person name="Spatafora J.W."/>
            <person name="Lail K."/>
            <person name="Amirebrahimi M."/>
            <person name="Lipzen A."/>
            <person name="Pangilinan J."/>
            <person name="Andreopoulos W."/>
            <person name="Hayes R.D."/>
            <person name="Ng V."/>
            <person name="Grigoriev I.V."/>
            <person name="Jackson S.A."/>
            <person name="Sutton T.D.S."/>
            <person name="Dobson A.D.W."/>
            <person name="Rama T."/>
        </authorList>
    </citation>
    <scope>NUCLEOTIDE SEQUENCE</scope>
    <source>
        <strain evidence="3">TS7</strain>
    </source>
</reference>
<feature type="compositionally biased region" description="Basic and acidic residues" evidence="1">
    <location>
        <begin position="194"/>
        <end position="204"/>
    </location>
</feature>
<evidence type="ECO:0000313" key="4">
    <source>
        <dbReference type="Proteomes" id="UP000887229"/>
    </source>
</evidence>
<gene>
    <name evidence="3" type="ORF">F5Z01DRAFT_646647</name>
</gene>
<feature type="region of interest" description="Disordered" evidence="1">
    <location>
        <begin position="128"/>
        <end position="213"/>
    </location>
</feature>
<feature type="region of interest" description="Disordered" evidence="1">
    <location>
        <begin position="954"/>
        <end position="1123"/>
    </location>
</feature>
<dbReference type="Pfam" id="PF08457">
    <property type="entry name" value="Sfi1"/>
    <property type="match status" value="1"/>
</dbReference>
<evidence type="ECO:0000313" key="3">
    <source>
        <dbReference type="EMBL" id="KAG9257661.1"/>
    </source>
</evidence>
<feature type="region of interest" description="Disordered" evidence="1">
    <location>
        <begin position="335"/>
        <end position="362"/>
    </location>
</feature>
<feature type="compositionally biased region" description="Basic and acidic residues" evidence="1">
    <location>
        <begin position="1105"/>
        <end position="1123"/>
    </location>
</feature>
<dbReference type="GeneID" id="70293824"/>
<feature type="compositionally biased region" description="Polar residues" evidence="1">
    <location>
        <begin position="907"/>
        <end position="917"/>
    </location>
</feature>
<keyword evidence="4" id="KW-1185">Reference proteome</keyword>
<feature type="compositionally biased region" description="Polar residues" evidence="1">
    <location>
        <begin position="1"/>
        <end position="12"/>
    </location>
</feature>
<dbReference type="Proteomes" id="UP000887229">
    <property type="component" value="Unassembled WGS sequence"/>
</dbReference>
<dbReference type="AlphaFoldDB" id="A0A9P7ZTQ8"/>
<feature type="compositionally biased region" description="Basic and acidic residues" evidence="1">
    <location>
        <begin position="248"/>
        <end position="260"/>
    </location>
</feature>
<dbReference type="OrthoDB" id="5215300at2759"/>
<feature type="compositionally biased region" description="Polar residues" evidence="1">
    <location>
        <begin position="961"/>
        <end position="973"/>
    </location>
</feature>
<protein>
    <recommendedName>
        <fullName evidence="2">Sfi1 spindle body domain-containing protein</fullName>
    </recommendedName>
</protein>
<sequence>MAFSDYSTNQEYSAPPSDDEGASFTESARSVKDPYYSNEEIAILHSIVAAAEERVNHGRDPKPLPVAALFQAYDDILPEYGIDPDEDKHFSAFIFRIGGEEEHETLGDKFQAILGRMGIALEFGDDTSASLHNSSRSQEDGQSTRPLETRKGDTSASVTVPPVGIRRYEQPKPTVTEYESDETKESSGSPESTRPADQHNHNGVEDSWDDSSFDADPEVEAALQAARQVAAANALDRWRDAVAARHPMEPEAVSRAKDGKQAPASHPPVAPSNGMQGVHFKSDRLFQQLQPVEETTAEYRLDERPQPFHPSAESRIPTQQRRSLLSALDIWRHSKEQHKGQAASAQAPGATGTRPGVTTTKKPLTLPAATDATSPQDVGGTWRRSLERAVAKSNKPLETPKQAQKLTAAAQAEEQRMQAIAARAREIFLASKVFNHWADKTARRLEREAVARRHMIRFRCFHAWSQLPTSRLPEVDRLRVVTASQKLKRAVAENEEQLRISASASYNSHRSKKVTAVLDRWRCVIRAADTRQKVALRERLNTARRWMRRADNDASLEAALHTHRHLMHNLNALIRWQGKAELGAARQQASVQLGFEKRAHDLLRIWWDQAEVGRRAQAYRRAYLMDKASHAFDLWNLRARAQAFKWRNEYVSASRTFDLWEHRANANVQQQRVAAAHYELRARARVLSTVRTSISQRAQLTRRNNNARLYICATRLLDVVQKTVARRQAQDKATLRKRLEEVYRRFSKEKKKRSCLAAVDRWRAAATHDQHEFDRASRIRATKEQEHRVAMLDTWAGRTIEHQQTNYQMRLRHAVGFLNSWSEQAVYHQEQDGVARETWIFKKRSRYQKTWSNSAIQQGGQAHTAVALSRRYARSSRNKAFQRWRGQCLQDETIAVRQTPARASLGRSSLMHTTSRMPSARTAQYGMDTPSKGTWQPQLAASGIFARTMPPLREADEDQSPLLSPTGASSGAQLEQGPRRFPRLLPATPNVASSTTPRGPPPAIFGNEVAIRPRAAPSALRPAQSASQSSMARPVLATPSRPANAGSRTQPASAQHPLRFASTQRPLFSTPGPRTEQQERRPTPPRSLFESYGQRRSASPTRRSPTKEREERESSPDIYSDGR</sequence>
<feature type="compositionally biased region" description="Polar residues" evidence="1">
    <location>
        <begin position="128"/>
        <end position="146"/>
    </location>
</feature>
<name>A0A9P7ZTQ8_9HYPO</name>
<feature type="region of interest" description="Disordered" evidence="1">
    <location>
        <begin position="907"/>
        <end position="933"/>
    </location>
</feature>
<dbReference type="InterPro" id="IPR013665">
    <property type="entry name" value="Sfi1_dom"/>
</dbReference>
<feature type="region of interest" description="Disordered" evidence="1">
    <location>
        <begin position="248"/>
        <end position="277"/>
    </location>
</feature>
<proteinExistence type="predicted"/>
<evidence type="ECO:0000259" key="2">
    <source>
        <dbReference type="Pfam" id="PF08457"/>
    </source>
</evidence>
<comment type="caution">
    <text evidence="3">The sequence shown here is derived from an EMBL/GenBank/DDBJ whole genome shotgun (WGS) entry which is preliminary data.</text>
</comment>
<organism evidence="3 4">
    <name type="scientific">Emericellopsis atlantica</name>
    <dbReference type="NCBI Taxonomy" id="2614577"/>
    <lineage>
        <taxon>Eukaryota</taxon>
        <taxon>Fungi</taxon>
        <taxon>Dikarya</taxon>
        <taxon>Ascomycota</taxon>
        <taxon>Pezizomycotina</taxon>
        <taxon>Sordariomycetes</taxon>
        <taxon>Hypocreomycetidae</taxon>
        <taxon>Hypocreales</taxon>
        <taxon>Bionectriaceae</taxon>
        <taxon>Emericellopsis</taxon>
    </lineage>
</organism>
<evidence type="ECO:0000256" key="1">
    <source>
        <dbReference type="SAM" id="MobiDB-lite"/>
    </source>
</evidence>
<accession>A0A9P7ZTQ8</accession>
<feature type="domain" description="Sfi1 spindle body" evidence="2">
    <location>
        <begin position="407"/>
        <end position="642"/>
    </location>
</feature>
<dbReference type="RefSeq" id="XP_046121585.1">
    <property type="nucleotide sequence ID" value="XM_046262921.1"/>
</dbReference>
<feature type="compositionally biased region" description="Low complexity" evidence="1">
    <location>
        <begin position="1012"/>
        <end position="1030"/>
    </location>
</feature>
<dbReference type="EMBL" id="MU251245">
    <property type="protein sequence ID" value="KAG9257661.1"/>
    <property type="molecule type" value="Genomic_DNA"/>
</dbReference>
<feature type="region of interest" description="Disordered" evidence="1">
    <location>
        <begin position="299"/>
        <end position="320"/>
    </location>
</feature>